<sequence length="222" mass="25618">MKRLVSILLLVFAVTIGFAQSSTPDYIQKAKVGLTQYYPQFKDYFEPIFGKIMGLKDSSRNLINSKIHDNLDTFSDEISSEKERNTVVLLVLERFVGKDQFQKSAVFGATDEDIRIAVANEIVYDVELTIKKEIRGNEKRIAKLKEMISLVNNSTKSRETTEEIAIKIEEFFDLYEVNDIKNVSGLQNIIKQYINFNKQINRRPSPTGQKFIDEYNRITKSK</sequence>
<keyword evidence="1" id="KW-0732">Signal</keyword>
<protein>
    <submittedName>
        <fullName evidence="2">Uncharacterized protein</fullName>
    </submittedName>
</protein>
<accession>A0A1M6ZCN4</accession>
<dbReference type="Proteomes" id="UP000184130">
    <property type="component" value="Unassembled WGS sequence"/>
</dbReference>
<dbReference type="EMBL" id="FRBD01000050">
    <property type="protein sequence ID" value="SHL28105.1"/>
    <property type="molecule type" value="Genomic_DNA"/>
</dbReference>
<evidence type="ECO:0000313" key="3">
    <source>
        <dbReference type="Proteomes" id="UP000184130"/>
    </source>
</evidence>
<name>A0A1M6ZCN4_XYLRU</name>
<reference evidence="2 3" key="1">
    <citation type="submission" date="2016-11" db="EMBL/GenBank/DDBJ databases">
        <authorList>
            <person name="Jaros S."/>
            <person name="Januszkiewicz K."/>
            <person name="Wedrychowicz H."/>
        </authorList>
    </citation>
    <scope>NUCLEOTIDE SEQUENCE [LARGE SCALE GENOMIC DNA]</scope>
    <source>
        <strain evidence="2 3">KHT3</strain>
    </source>
</reference>
<feature type="signal peptide" evidence="1">
    <location>
        <begin position="1"/>
        <end position="19"/>
    </location>
</feature>
<evidence type="ECO:0000313" key="2">
    <source>
        <dbReference type="EMBL" id="SHL28105.1"/>
    </source>
</evidence>
<dbReference type="AlphaFoldDB" id="A0A1M6ZCN4"/>
<evidence type="ECO:0000256" key="1">
    <source>
        <dbReference type="SAM" id="SignalP"/>
    </source>
</evidence>
<gene>
    <name evidence="2" type="ORF">SAMN05216463_1502</name>
</gene>
<proteinExistence type="predicted"/>
<organism evidence="2 3">
    <name type="scientific">Xylanibacter ruminicola</name>
    <name type="common">Prevotella ruminicola</name>
    <dbReference type="NCBI Taxonomy" id="839"/>
    <lineage>
        <taxon>Bacteria</taxon>
        <taxon>Pseudomonadati</taxon>
        <taxon>Bacteroidota</taxon>
        <taxon>Bacteroidia</taxon>
        <taxon>Bacteroidales</taxon>
        <taxon>Prevotellaceae</taxon>
        <taxon>Xylanibacter</taxon>
    </lineage>
</organism>
<feature type="chain" id="PRO_5012093535" evidence="1">
    <location>
        <begin position="20"/>
        <end position="222"/>
    </location>
</feature>
<dbReference type="RefSeq" id="WP_073211882.1">
    <property type="nucleotide sequence ID" value="NZ_FRBD01000050.1"/>
</dbReference>